<dbReference type="InterPro" id="IPR038891">
    <property type="entry name" value="FSIP2"/>
</dbReference>
<gene>
    <name evidence="4" type="primary">LOC112549863</name>
</gene>
<evidence type="ECO:0000313" key="3">
    <source>
        <dbReference type="Proteomes" id="UP000189705"/>
    </source>
</evidence>
<sequence length="312" mass="34696">MGIRWRWKCDGGSPVVANQYGYNLDSSSCRKIFPEEKVPHKAVQGTCSKSLPTYAIEHLSLQSPTSIYADAFLKEIHDELMSKLGPSKNLHAQDSAIPGSDPSRISADIVDSVLNKLVAATGEEQHLHPEHEEAVHRVRSISRNILQKSGSEQDLYDDVTGCNGFFPQEVAAVIIEELSYCPLLQVVSDRPLTLSQSVLNSDRIADKVLSQVSVSAKPKTESFEEAIPGSSANETQRQRSCLILKAVQPKVDLPAQQAAHYTENKEREEKVEEKLEAEQHWQEEEELQQIEETIQVESSLVFGKPIGFIHGQ</sequence>
<dbReference type="InParanoid" id="A0A3Q0GF96"/>
<proteinExistence type="predicted"/>
<protein>
    <submittedName>
        <fullName evidence="4">Uncharacterized protein LOC112549863</fullName>
    </submittedName>
</protein>
<dbReference type="PANTHER" id="PTHR21856">
    <property type="entry name" value="FIBROUS SHEATH-INTERACTING PROTEIN 2"/>
    <property type="match status" value="1"/>
</dbReference>
<dbReference type="Proteomes" id="UP000189705">
    <property type="component" value="Unplaced"/>
</dbReference>
<evidence type="ECO:0000259" key="2">
    <source>
        <dbReference type="Pfam" id="PF15783"/>
    </source>
</evidence>
<dbReference type="InterPro" id="IPR031554">
    <property type="entry name" value="FSIP2_C"/>
</dbReference>
<organism evidence="3 4">
    <name type="scientific">Alligator sinensis</name>
    <name type="common">Chinese alligator</name>
    <dbReference type="NCBI Taxonomy" id="38654"/>
    <lineage>
        <taxon>Eukaryota</taxon>
        <taxon>Metazoa</taxon>
        <taxon>Chordata</taxon>
        <taxon>Craniata</taxon>
        <taxon>Vertebrata</taxon>
        <taxon>Euteleostomi</taxon>
        <taxon>Archelosauria</taxon>
        <taxon>Archosauria</taxon>
        <taxon>Crocodylia</taxon>
        <taxon>Alligatoridae</taxon>
        <taxon>Alligatorinae</taxon>
        <taxon>Alligator</taxon>
    </lineage>
</organism>
<evidence type="ECO:0000313" key="4">
    <source>
        <dbReference type="RefSeq" id="XP_025056813.1"/>
    </source>
</evidence>
<feature type="domain" description="Fibrous sheath-interacting protein 2 C-terminal" evidence="2">
    <location>
        <begin position="105"/>
        <end position="222"/>
    </location>
</feature>
<dbReference type="RefSeq" id="XP_025056813.1">
    <property type="nucleotide sequence ID" value="XM_025201028.1"/>
</dbReference>
<name>A0A3Q0GF96_ALLSI</name>
<dbReference type="GO" id="GO:0005739">
    <property type="term" value="C:mitochondrion"/>
    <property type="evidence" value="ECO:0007669"/>
    <property type="project" value="TreeGrafter"/>
</dbReference>
<keyword evidence="3" id="KW-1185">Reference proteome</keyword>
<accession>A0A3Q0GF96</accession>
<evidence type="ECO:0000256" key="1">
    <source>
        <dbReference type="SAM" id="MobiDB-lite"/>
    </source>
</evidence>
<dbReference type="STRING" id="38654.A0A3Q0GF96"/>
<reference evidence="4" key="1">
    <citation type="submission" date="2025-08" db="UniProtKB">
        <authorList>
            <consortium name="RefSeq"/>
        </authorList>
    </citation>
    <scope>IDENTIFICATION</scope>
</reference>
<dbReference type="AlphaFoldDB" id="A0A3Q0GF96"/>
<dbReference type="KEGG" id="asn:112549863"/>
<dbReference type="GeneID" id="112549863"/>
<dbReference type="PANTHER" id="PTHR21856:SF7">
    <property type="entry name" value="FIBROUS SHEATH-INTERACTING PROTEIN 2"/>
    <property type="match status" value="1"/>
</dbReference>
<feature type="region of interest" description="Disordered" evidence="1">
    <location>
        <begin position="257"/>
        <end position="281"/>
    </location>
</feature>
<feature type="compositionally biased region" description="Basic and acidic residues" evidence="1">
    <location>
        <begin position="262"/>
        <end position="281"/>
    </location>
</feature>
<dbReference type="Pfam" id="PF15783">
    <property type="entry name" value="FSIP2"/>
    <property type="match status" value="1"/>
</dbReference>